<dbReference type="Gene3D" id="1.25.10.10">
    <property type="entry name" value="Leucine-rich Repeat Variant"/>
    <property type="match status" value="2"/>
</dbReference>
<feature type="domain" description="U-box" evidence="4">
    <location>
        <begin position="256"/>
        <end position="524"/>
    </location>
</feature>
<proteinExistence type="predicted"/>
<dbReference type="AlphaFoldDB" id="A0AAN9NRR7"/>
<evidence type="ECO:0000256" key="2">
    <source>
        <dbReference type="PROSITE-ProRule" id="PRU00259"/>
    </source>
</evidence>
<keyword evidence="6" id="KW-1185">Reference proteome</keyword>
<dbReference type="InterPro" id="IPR058678">
    <property type="entry name" value="ARM_PUB"/>
</dbReference>
<feature type="compositionally biased region" description="Basic residues" evidence="3">
    <location>
        <begin position="203"/>
        <end position="217"/>
    </location>
</feature>
<evidence type="ECO:0000313" key="6">
    <source>
        <dbReference type="Proteomes" id="UP001374584"/>
    </source>
</evidence>
<dbReference type="EMBL" id="JAYMYR010000002">
    <property type="protein sequence ID" value="KAK7377170.1"/>
    <property type="molecule type" value="Genomic_DNA"/>
</dbReference>
<dbReference type="PROSITE" id="PS50176">
    <property type="entry name" value="ARM_REPEAT"/>
    <property type="match status" value="1"/>
</dbReference>
<dbReference type="SUPFAM" id="SSF48371">
    <property type="entry name" value="ARM repeat"/>
    <property type="match status" value="1"/>
</dbReference>
<evidence type="ECO:0000256" key="3">
    <source>
        <dbReference type="SAM" id="MobiDB-lite"/>
    </source>
</evidence>
<evidence type="ECO:0000313" key="5">
    <source>
        <dbReference type="EMBL" id="KAK7377170.1"/>
    </source>
</evidence>
<dbReference type="PANTHER" id="PTHR46700">
    <property type="entry name" value="ARM REPEAT SUPERFAMILY PROTEIN"/>
    <property type="match status" value="1"/>
</dbReference>
<dbReference type="Proteomes" id="UP001374584">
    <property type="component" value="Unassembled WGS sequence"/>
</dbReference>
<dbReference type="SMART" id="SM00185">
    <property type="entry name" value="ARM"/>
    <property type="match status" value="5"/>
</dbReference>
<dbReference type="InterPro" id="IPR011989">
    <property type="entry name" value="ARM-like"/>
</dbReference>
<name>A0AAN9NRR7_PHACN</name>
<evidence type="ECO:0000256" key="1">
    <source>
        <dbReference type="ARBA" id="ARBA00022737"/>
    </source>
</evidence>
<dbReference type="PANTHER" id="PTHR46700:SF6">
    <property type="entry name" value="ARMADILLO_BETA-CATENIN-LIKE REPEAT PROTEIN"/>
    <property type="match status" value="1"/>
</dbReference>
<sequence>MAQSDSSQIHLNLPTSSQIYSLHTQKHNRVRACTSSSNMLSYDVDLVHCFSFRLSCFCEHISTISVRVREKHANSHALSHQHVLWDNYKYGREGKNVDSTVPSLSSNFSFSNKNKKKKTLSSLSRFFSLSLQCRSSEMANFHRNNVEHVVLGHHRSKSTSVAGGHFRLWHSLSTASFRRLIFDAVSCGASSRYAVRSDTSSERHHHQPKQQHQHKTKPNNAKSEKLSDLLNLAEVEADAETKKKEDKLEELKSLVKELQKEDEEEKEEESMTRRREAASKMRLLAKEDVEVRGTLAMLGAIPTLVAMLDECKNDVDSLVASLYALLNLGIGNDANKSAIVKVGSVEKMLNLIESPDGLDSSVSEAIVANFLGLSALDSNKPIIGSSASISFLVKTLQSLDDKRSPHAKQDALRALYNLSIYPANVAFVLETDLVVFLVNSIGDMEVTERALAILSNLVSTRDGRKAIGAVQDSIPILVDVLNWTDSPECQEKASYILMVMAHKSYRDKQAMIEAGIASSLLELSLLGTTLAQKRASRILEILRVDKGKQISGSYGLGAAVSAPICGSSSVKPDDGGRECFDEEEDMMSEEKKAVKQLVQQSLQNNMRKIVKRANLPHDIVPSDHFKSLTSSSTSKSLPF</sequence>
<reference evidence="5 6" key="1">
    <citation type="submission" date="2024-01" db="EMBL/GenBank/DDBJ databases">
        <title>The genomes of 5 underutilized Papilionoideae crops provide insights into root nodulation and disease resistanc.</title>
        <authorList>
            <person name="Jiang F."/>
        </authorList>
    </citation>
    <scope>NUCLEOTIDE SEQUENCE [LARGE SCALE GENOMIC DNA]</scope>
    <source>
        <strain evidence="5">JINMINGXINNONG_FW02</strain>
        <tissue evidence="5">Leaves</tissue>
    </source>
</reference>
<protein>
    <recommendedName>
        <fullName evidence="4">U-box domain-containing protein</fullName>
    </recommendedName>
</protein>
<dbReference type="Pfam" id="PF25598">
    <property type="entry name" value="ARM_PUB"/>
    <property type="match status" value="1"/>
</dbReference>
<feature type="repeat" description="ARM" evidence="2">
    <location>
        <begin position="299"/>
        <end position="343"/>
    </location>
</feature>
<organism evidence="5 6">
    <name type="scientific">Phaseolus coccineus</name>
    <name type="common">Scarlet runner bean</name>
    <name type="synonym">Phaseolus multiflorus</name>
    <dbReference type="NCBI Taxonomy" id="3886"/>
    <lineage>
        <taxon>Eukaryota</taxon>
        <taxon>Viridiplantae</taxon>
        <taxon>Streptophyta</taxon>
        <taxon>Embryophyta</taxon>
        <taxon>Tracheophyta</taxon>
        <taxon>Spermatophyta</taxon>
        <taxon>Magnoliopsida</taxon>
        <taxon>eudicotyledons</taxon>
        <taxon>Gunneridae</taxon>
        <taxon>Pentapetalae</taxon>
        <taxon>rosids</taxon>
        <taxon>fabids</taxon>
        <taxon>Fabales</taxon>
        <taxon>Fabaceae</taxon>
        <taxon>Papilionoideae</taxon>
        <taxon>50 kb inversion clade</taxon>
        <taxon>NPAAA clade</taxon>
        <taxon>indigoferoid/millettioid clade</taxon>
        <taxon>Phaseoleae</taxon>
        <taxon>Phaseolus</taxon>
    </lineage>
</organism>
<comment type="caution">
    <text evidence="5">The sequence shown here is derived from an EMBL/GenBank/DDBJ whole genome shotgun (WGS) entry which is preliminary data.</text>
</comment>
<accession>A0AAN9NRR7</accession>
<feature type="region of interest" description="Disordered" evidence="3">
    <location>
        <begin position="258"/>
        <end position="277"/>
    </location>
</feature>
<keyword evidence="1" id="KW-0677">Repeat</keyword>
<dbReference type="InterPro" id="IPR000225">
    <property type="entry name" value="Armadillo"/>
</dbReference>
<dbReference type="InterPro" id="IPR016024">
    <property type="entry name" value="ARM-type_fold"/>
</dbReference>
<evidence type="ECO:0000259" key="4">
    <source>
        <dbReference type="Pfam" id="PF25598"/>
    </source>
</evidence>
<feature type="region of interest" description="Disordered" evidence="3">
    <location>
        <begin position="196"/>
        <end position="224"/>
    </location>
</feature>
<gene>
    <name evidence="5" type="ORF">VNO80_02590</name>
</gene>